<protein>
    <submittedName>
        <fullName evidence="1">Uncharacterized protein</fullName>
    </submittedName>
</protein>
<reference evidence="1 2" key="1">
    <citation type="journal article" date="2019" name="Nat. Ecol. Evol.">
        <title>Megaphylogeny resolves global patterns of mushroom evolution.</title>
        <authorList>
            <person name="Varga T."/>
            <person name="Krizsan K."/>
            <person name="Foldi C."/>
            <person name="Dima B."/>
            <person name="Sanchez-Garcia M."/>
            <person name="Sanchez-Ramirez S."/>
            <person name="Szollosi G.J."/>
            <person name="Szarkandi J.G."/>
            <person name="Papp V."/>
            <person name="Albert L."/>
            <person name="Andreopoulos W."/>
            <person name="Angelini C."/>
            <person name="Antonin V."/>
            <person name="Barry K.W."/>
            <person name="Bougher N.L."/>
            <person name="Buchanan P."/>
            <person name="Buyck B."/>
            <person name="Bense V."/>
            <person name="Catcheside P."/>
            <person name="Chovatia M."/>
            <person name="Cooper J."/>
            <person name="Damon W."/>
            <person name="Desjardin D."/>
            <person name="Finy P."/>
            <person name="Geml J."/>
            <person name="Haridas S."/>
            <person name="Hughes K."/>
            <person name="Justo A."/>
            <person name="Karasinski D."/>
            <person name="Kautmanova I."/>
            <person name="Kiss B."/>
            <person name="Kocsube S."/>
            <person name="Kotiranta H."/>
            <person name="LaButti K.M."/>
            <person name="Lechner B.E."/>
            <person name="Liimatainen K."/>
            <person name="Lipzen A."/>
            <person name="Lukacs Z."/>
            <person name="Mihaltcheva S."/>
            <person name="Morgado L.N."/>
            <person name="Niskanen T."/>
            <person name="Noordeloos M.E."/>
            <person name="Ohm R.A."/>
            <person name="Ortiz-Santana B."/>
            <person name="Ovrebo C."/>
            <person name="Racz N."/>
            <person name="Riley R."/>
            <person name="Savchenko A."/>
            <person name="Shiryaev A."/>
            <person name="Soop K."/>
            <person name="Spirin V."/>
            <person name="Szebenyi C."/>
            <person name="Tomsovsky M."/>
            <person name="Tulloss R.E."/>
            <person name="Uehling J."/>
            <person name="Grigoriev I.V."/>
            <person name="Vagvolgyi C."/>
            <person name="Papp T."/>
            <person name="Martin F.M."/>
            <person name="Miettinen O."/>
            <person name="Hibbett D.S."/>
            <person name="Nagy L.G."/>
        </authorList>
    </citation>
    <scope>NUCLEOTIDE SEQUENCE [LARGE SCALE GENOMIC DNA]</scope>
    <source>
        <strain evidence="1 2">CBS 962.96</strain>
    </source>
</reference>
<proteinExistence type="predicted"/>
<accession>A0A4S8KJJ9</accession>
<dbReference type="Proteomes" id="UP000297245">
    <property type="component" value="Unassembled WGS sequence"/>
</dbReference>
<name>A0A4S8KJJ9_DENBC</name>
<dbReference type="EMBL" id="ML181968">
    <property type="protein sequence ID" value="THU75531.1"/>
    <property type="molecule type" value="Genomic_DNA"/>
</dbReference>
<organism evidence="1 2">
    <name type="scientific">Dendrothele bispora (strain CBS 962.96)</name>
    <dbReference type="NCBI Taxonomy" id="1314807"/>
    <lineage>
        <taxon>Eukaryota</taxon>
        <taxon>Fungi</taxon>
        <taxon>Dikarya</taxon>
        <taxon>Basidiomycota</taxon>
        <taxon>Agaricomycotina</taxon>
        <taxon>Agaricomycetes</taxon>
        <taxon>Agaricomycetidae</taxon>
        <taxon>Agaricales</taxon>
        <taxon>Agaricales incertae sedis</taxon>
        <taxon>Dendrothele</taxon>
    </lineage>
</organism>
<sequence length="204" mass="23257">MGMHILELPFHIQEASDVTPICLSLPLPPGPAKEVQSIPEIVTQIITREAPKDANLHTHDPVKMFPLLTLMLPHFHTPSVSRIINLPKRHKPPHRHDHQRRSHRPTITLEVNTTHKMPPSRDLDPDTLVDLKVDLEVVLCPPRTHTINEGRIGKTFSYSSLIVRKNMQDNSLALFKSERHGTTGRKPILYLYGHFLYGHLGHLK</sequence>
<gene>
    <name evidence="1" type="ORF">K435DRAFT_880651</name>
</gene>
<keyword evidence="2" id="KW-1185">Reference proteome</keyword>
<evidence type="ECO:0000313" key="2">
    <source>
        <dbReference type="Proteomes" id="UP000297245"/>
    </source>
</evidence>
<dbReference type="AlphaFoldDB" id="A0A4S8KJJ9"/>
<evidence type="ECO:0000313" key="1">
    <source>
        <dbReference type="EMBL" id="THU75531.1"/>
    </source>
</evidence>